<evidence type="ECO:0000256" key="1">
    <source>
        <dbReference type="SAM" id="Phobius"/>
    </source>
</evidence>
<sequence length="118" mass="13549">MMKYKSYFIAGTGTILFNVYMNTNSMWSEMPWWLYLIIGGGLLIGIASFFEWKKQKTTGHRRRYLRKINKGSRIGSIGGINEEGNGLRQIPKLKTLDENSKGFEFINSEPLCLQTEST</sequence>
<keyword evidence="1" id="KW-1133">Transmembrane helix</keyword>
<dbReference type="AlphaFoldDB" id="A0A941FR53"/>
<gene>
    <name evidence="2" type="ORF">KEH51_16505</name>
</gene>
<keyword evidence="1" id="KW-0472">Membrane</keyword>
<dbReference type="EMBL" id="JAGTPW010000029">
    <property type="protein sequence ID" value="MBR8645216.1"/>
    <property type="molecule type" value="Genomic_DNA"/>
</dbReference>
<protein>
    <submittedName>
        <fullName evidence="2">Uncharacterized protein</fullName>
    </submittedName>
</protein>
<feature type="transmembrane region" description="Helical" evidence="1">
    <location>
        <begin position="33"/>
        <end position="52"/>
    </location>
</feature>
<reference evidence="2" key="1">
    <citation type="submission" date="2021-04" db="EMBL/GenBank/DDBJ databases">
        <title>Whole genome sequencing of Enterococci isolates from hospitalized patients.</title>
        <authorList>
            <person name="Ogoti B.M."/>
            <person name="Onyambu F.G."/>
        </authorList>
    </citation>
    <scope>NUCLEOTIDE SEQUENCE</scope>
    <source>
        <strain evidence="2">242</strain>
    </source>
</reference>
<organism evidence="2 3">
    <name type="scientific">Peribacillus frigoritolerans</name>
    <dbReference type="NCBI Taxonomy" id="450367"/>
    <lineage>
        <taxon>Bacteria</taxon>
        <taxon>Bacillati</taxon>
        <taxon>Bacillota</taxon>
        <taxon>Bacilli</taxon>
        <taxon>Bacillales</taxon>
        <taxon>Bacillaceae</taxon>
        <taxon>Peribacillus</taxon>
    </lineage>
</organism>
<feature type="transmembrane region" description="Helical" evidence="1">
    <location>
        <begin position="7"/>
        <end position="27"/>
    </location>
</feature>
<evidence type="ECO:0000313" key="3">
    <source>
        <dbReference type="Proteomes" id="UP000680045"/>
    </source>
</evidence>
<comment type="caution">
    <text evidence="2">The sequence shown here is derived from an EMBL/GenBank/DDBJ whole genome shotgun (WGS) entry which is preliminary data.</text>
</comment>
<accession>A0A941FR53</accession>
<name>A0A941FR53_9BACI</name>
<dbReference type="Proteomes" id="UP000680045">
    <property type="component" value="Unassembled WGS sequence"/>
</dbReference>
<evidence type="ECO:0000313" key="2">
    <source>
        <dbReference type="EMBL" id="MBR8645216.1"/>
    </source>
</evidence>
<keyword evidence="1" id="KW-0812">Transmembrane</keyword>
<proteinExistence type="predicted"/>